<reference evidence="1" key="1">
    <citation type="journal article" date="2022" name="G3 (Bethesda)">
        <title>High quality genome of the basidiomycete yeast Dioszegia hungarica PDD-24b-2 isolated from cloud water.</title>
        <authorList>
            <person name="Jarrige D."/>
            <person name="Haridas S."/>
            <person name="Bleykasten-Grosshans C."/>
            <person name="Joly M."/>
            <person name="Nadalig T."/>
            <person name="Sancelme M."/>
            <person name="Vuilleumier S."/>
            <person name="Grigoriev I.V."/>
            <person name="Amato P."/>
            <person name="Bringel F."/>
        </authorList>
    </citation>
    <scope>NUCLEOTIDE SEQUENCE</scope>
    <source>
        <strain evidence="1">PDD-24b-2</strain>
    </source>
</reference>
<proteinExistence type="predicted"/>
<name>A0AA38LSH2_9TREE</name>
<dbReference type="AlphaFoldDB" id="A0AA38LSH2"/>
<evidence type="ECO:0000313" key="1">
    <source>
        <dbReference type="EMBL" id="KAI9633328.1"/>
    </source>
</evidence>
<dbReference type="RefSeq" id="XP_052943105.1">
    <property type="nucleotide sequence ID" value="XM_053087737.1"/>
</dbReference>
<dbReference type="EMBL" id="JAKWFO010000011">
    <property type="protein sequence ID" value="KAI9633328.1"/>
    <property type="molecule type" value="Genomic_DNA"/>
</dbReference>
<evidence type="ECO:0000313" key="2">
    <source>
        <dbReference type="Proteomes" id="UP001164286"/>
    </source>
</evidence>
<protein>
    <submittedName>
        <fullName evidence="1">Uncharacterized protein</fullName>
    </submittedName>
</protein>
<accession>A0AA38LSH2</accession>
<sequence length="239" mass="25514">MSPNHPDSDSTFSALDEHKYRTGVARSVVVDQEKMTPFHLSALGTGPLVVSLAIRQTADDDSDGSSFLIGIDFIKVPNSQQEAAQEMMQLAIDQCPKSSSELEDFLQDTHTAATFKDLIEAGYEDDLTGLQADERPTWTLSDGQSAATSKACQVGAADSVALLAWCRARGAAFTWDESVLSLGTDEDDPSASREFRVRVPCPMSALVQSMKGTLLVVHEGGAEAGATDDNVAVKEEVSA</sequence>
<dbReference type="Proteomes" id="UP001164286">
    <property type="component" value="Unassembled WGS sequence"/>
</dbReference>
<organism evidence="1 2">
    <name type="scientific">Dioszegia hungarica</name>
    <dbReference type="NCBI Taxonomy" id="4972"/>
    <lineage>
        <taxon>Eukaryota</taxon>
        <taxon>Fungi</taxon>
        <taxon>Dikarya</taxon>
        <taxon>Basidiomycota</taxon>
        <taxon>Agaricomycotina</taxon>
        <taxon>Tremellomycetes</taxon>
        <taxon>Tremellales</taxon>
        <taxon>Bulleribasidiaceae</taxon>
        <taxon>Dioszegia</taxon>
    </lineage>
</organism>
<keyword evidence="2" id="KW-1185">Reference proteome</keyword>
<gene>
    <name evidence="1" type="ORF">MKK02DRAFT_29179</name>
</gene>
<dbReference type="GeneID" id="77726942"/>
<comment type="caution">
    <text evidence="1">The sequence shown here is derived from an EMBL/GenBank/DDBJ whole genome shotgun (WGS) entry which is preliminary data.</text>
</comment>